<dbReference type="Pfam" id="PF13581">
    <property type="entry name" value="HATPase_c_2"/>
    <property type="match status" value="1"/>
</dbReference>
<dbReference type="AlphaFoldDB" id="A0A7I9VI75"/>
<dbReference type="RefSeq" id="WP_176062684.1">
    <property type="nucleotide sequence ID" value="NZ_BJTG01000001.1"/>
</dbReference>
<evidence type="ECO:0000313" key="2">
    <source>
        <dbReference type="EMBL" id="GEJ55828.1"/>
    </source>
</evidence>
<reference evidence="3" key="1">
    <citation type="journal article" date="2020" name="Appl. Environ. Microbiol.">
        <title>Diazotrophic Anaeromyxobacter Isolates from Soils.</title>
        <authorList>
            <person name="Masuda Y."/>
            <person name="Yamanaka H."/>
            <person name="Xu Z.X."/>
            <person name="Shiratori Y."/>
            <person name="Aono T."/>
            <person name="Amachi S."/>
            <person name="Senoo K."/>
            <person name="Itoh H."/>
        </authorList>
    </citation>
    <scope>NUCLEOTIDE SEQUENCE [LARGE SCALE GENOMIC DNA]</scope>
    <source>
        <strain evidence="3">R267</strain>
    </source>
</reference>
<evidence type="ECO:0000313" key="3">
    <source>
        <dbReference type="Proteomes" id="UP000503640"/>
    </source>
</evidence>
<dbReference type="InterPro" id="IPR003594">
    <property type="entry name" value="HATPase_dom"/>
</dbReference>
<dbReference type="Gene3D" id="3.30.565.10">
    <property type="entry name" value="Histidine kinase-like ATPase, C-terminal domain"/>
    <property type="match status" value="1"/>
</dbReference>
<gene>
    <name evidence="2" type="ORF">AMYX_05690</name>
</gene>
<keyword evidence="3" id="KW-1185">Reference proteome</keyword>
<evidence type="ECO:0000259" key="1">
    <source>
        <dbReference type="Pfam" id="PF13581"/>
    </source>
</evidence>
<sequence>MDAVALDLRLPPAWDAILAAWEPCHETLGRAGLSPEEIEPLCMVARELLENAVKYGSYAAGEAIELRVRISPGDVTIEVKNPVGGTPEQLRRVREALRSLRGEDPMQAYVERLKALAALPAEASGGLGLARIACEGRGLLDFHLDGQSRLAVSAVWLRTRDPI</sequence>
<dbReference type="InterPro" id="IPR036890">
    <property type="entry name" value="HATPase_C_sf"/>
</dbReference>
<organism evidence="2 3">
    <name type="scientific">Anaeromyxobacter diazotrophicus</name>
    <dbReference type="NCBI Taxonomy" id="2590199"/>
    <lineage>
        <taxon>Bacteria</taxon>
        <taxon>Pseudomonadati</taxon>
        <taxon>Myxococcota</taxon>
        <taxon>Myxococcia</taxon>
        <taxon>Myxococcales</taxon>
        <taxon>Cystobacterineae</taxon>
        <taxon>Anaeromyxobacteraceae</taxon>
        <taxon>Anaeromyxobacter</taxon>
    </lineage>
</organism>
<proteinExistence type="predicted"/>
<protein>
    <recommendedName>
        <fullName evidence="1">Histidine kinase/HSP90-like ATPase domain-containing protein</fullName>
    </recommendedName>
</protein>
<name>A0A7I9VI75_9BACT</name>
<dbReference type="Proteomes" id="UP000503640">
    <property type="component" value="Unassembled WGS sequence"/>
</dbReference>
<dbReference type="SUPFAM" id="SSF55874">
    <property type="entry name" value="ATPase domain of HSP90 chaperone/DNA topoisomerase II/histidine kinase"/>
    <property type="match status" value="1"/>
</dbReference>
<feature type="domain" description="Histidine kinase/HSP90-like ATPase" evidence="1">
    <location>
        <begin position="26"/>
        <end position="130"/>
    </location>
</feature>
<comment type="caution">
    <text evidence="2">The sequence shown here is derived from an EMBL/GenBank/DDBJ whole genome shotgun (WGS) entry which is preliminary data.</text>
</comment>
<dbReference type="EMBL" id="BJTG01000001">
    <property type="protein sequence ID" value="GEJ55828.1"/>
    <property type="molecule type" value="Genomic_DNA"/>
</dbReference>
<accession>A0A7I9VI75</accession>